<feature type="region of interest" description="Disordered" evidence="1">
    <location>
        <begin position="356"/>
        <end position="378"/>
    </location>
</feature>
<feature type="transmembrane region" description="Helical" evidence="2">
    <location>
        <begin position="136"/>
        <end position="158"/>
    </location>
</feature>
<proteinExistence type="predicted"/>
<evidence type="ECO:0000256" key="1">
    <source>
        <dbReference type="SAM" id="MobiDB-lite"/>
    </source>
</evidence>
<comment type="caution">
    <text evidence="3">The sequence shown here is derived from an EMBL/GenBank/DDBJ whole genome shotgun (WGS) entry which is preliminary data.</text>
</comment>
<reference evidence="3 4" key="1">
    <citation type="submission" date="2015-06" db="EMBL/GenBank/DDBJ databases">
        <title>Expansion of signal transduction pathways in fungi by whole-genome duplication.</title>
        <authorList>
            <consortium name="DOE Joint Genome Institute"/>
            <person name="Corrochano L.M."/>
            <person name="Kuo A."/>
            <person name="Marcet-Houben M."/>
            <person name="Polaino S."/>
            <person name="Salamov A."/>
            <person name="Villalobos J.M."/>
            <person name="Alvarez M.I."/>
            <person name="Avalos J."/>
            <person name="Benito E.P."/>
            <person name="Benoit I."/>
            <person name="Burger G."/>
            <person name="Camino L.P."/>
            <person name="Canovas D."/>
            <person name="Cerda-Olmedo E."/>
            <person name="Cheng J.-F."/>
            <person name="Dominguez A."/>
            <person name="Elias M."/>
            <person name="Eslava A.P."/>
            <person name="Glaser F."/>
            <person name="Grimwood J."/>
            <person name="Gutierrez G."/>
            <person name="Heitman J."/>
            <person name="Henrissat B."/>
            <person name="Iturriaga E.A."/>
            <person name="Lang B.F."/>
            <person name="Lavin J.L."/>
            <person name="Lee S."/>
            <person name="Li W."/>
            <person name="Lindquist E."/>
            <person name="Lopez-Garcia S."/>
            <person name="Luque E.M."/>
            <person name="Marcos A.T."/>
            <person name="Martin J."/>
            <person name="Mccluskey K."/>
            <person name="Medina H.R."/>
            <person name="Miralles-Duran A."/>
            <person name="Miyazaki A."/>
            <person name="Munoz-Torres E."/>
            <person name="Oguiza J.A."/>
            <person name="Ohm R."/>
            <person name="Olmedo M."/>
            <person name="Orejas M."/>
            <person name="Ortiz-Castellanos L."/>
            <person name="Pisabarro A.G."/>
            <person name="Rodriguez-Romero J."/>
            <person name="Ruiz-Herrera J."/>
            <person name="Ruiz-Vazquez R."/>
            <person name="Sanz C."/>
            <person name="Schackwitz W."/>
            <person name="Schmutz J."/>
            <person name="Shahriari M."/>
            <person name="Shelest E."/>
            <person name="Silva-Franco F."/>
            <person name="Soanes D."/>
            <person name="Syed K."/>
            <person name="Tagua V.G."/>
            <person name="Talbot N.J."/>
            <person name="Thon M."/>
            <person name="De Vries R.P."/>
            <person name="Wiebenga A."/>
            <person name="Yadav J.S."/>
            <person name="Braun E.L."/>
            <person name="Baker S."/>
            <person name="Garre V."/>
            <person name="Horwitz B."/>
            <person name="Torres-Martinez S."/>
            <person name="Idnurm A."/>
            <person name="Herrera-Estrella A."/>
            <person name="Gabaldon T."/>
            <person name="Grigoriev I.V."/>
        </authorList>
    </citation>
    <scope>NUCLEOTIDE SEQUENCE [LARGE SCALE GENOMIC DNA]</scope>
    <source>
        <strain evidence="3 4">CBS 277.49</strain>
    </source>
</reference>
<dbReference type="VEuPathDB" id="FungiDB:MUCCIDRAFT_79781"/>
<keyword evidence="4" id="KW-1185">Reference proteome</keyword>
<gene>
    <name evidence="3" type="ORF">MUCCIDRAFT_79781</name>
</gene>
<accession>A0A162REZ9</accession>
<evidence type="ECO:0000313" key="4">
    <source>
        <dbReference type="Proteomes" id="UP000077051"/>
    </source>
</evidence>
<feature type="region of interest" description="Disordered" evidence="1">
    <location>
        <begin position="1"/>
        <end position="41"/>
    </location>
</feature>
<dbReference type="Proteomes" id="UP000077051">
    <property type="component" value="Unassembled WGS sequence"/>
</dbReference>
<keyword evidence="2" id="KW-0472">Membrane</keyword>
<feature type="compositionally biased region" description="Basic residues" evidence="1">
    <location>
        <begin position="10"/>
        <end position="36"/>
    </location>
</feature>
<name>A0A162REZ9_MUCCL</name>
<evidence type="ECO:0000256" key="2">
    <source>
        <dbReference type="SAM" id="Phobius"/>
    </source>
</evidence>
<feature type="region of interest" description="Disordered" evidence="1">
    <location>
        <begin position="73"/>
        <end position="92"/>
    </location>
</feature>
<protein>
    <submittedName>
        <fullName evidence="3">Uncharacterized protein</fullName>
    </submittedName>
</protein>
<feature type="compositionally biased region" description="Polar residues" evidence="1">
    <location>
        <begin position="73"/>
        <end position="85"/>
    </location>
</feature>
<evidence type="ECO:0000313" key="3">
    <source>
        <dbReference type="EMBL" id="OAD04679.1"/>
    </source>
</evidence>
<sequence>MNASVDKKTKVVHKSNNKKKKQRTQIKHKHKKKPSPSHHTPTATTIVIATHQPTLLQDAPIVFVSAPIPIATPNQDADASMNNVTDQDQDQDQDQGFYQVEETEYTASAAAIHKMEDTSQQQQPKSVSTATQVTQVAAPVIGVFGGIALIAAAMFYVVRKRKRNSMLVEDMSISHKKPDFDGGDAKSRYHTESDEMHDISLLDEDEAIVVMGQPPKLAPADDASNTMHRHYLNHLTTTIHNVPETHPVDYPSDMTDHAHDASRANSLHLPPLSYRNSCRSSTTSTVYTDALMSPISSVFENPNHISSFLMIAERQQLQHQRPSILDHFSNNSDIKPSRSSPIETYKAQLTELALLEEEDQQQDQEPLPPPPHDDPLLLPFSTVIDLTDVY</sequence>
<dbReference type="AlphaFoldDB" id="A0A162REZ9"/>
<keyword evidence="2" id="KW-0812">Transmembrane</keyword>
<dbReference type="EMBL" id="AMYB01000003">
    <property type="protein sequence ID" value="OAD04679.1"/>
    <property type="molecule type" value="Genomic_DNA"/>
</dbReference>
<dbReference type="OrthoDB" id="2284403at2759"/>
<organism evidence="3 4">
    <name type="scientific">Mucor lusitanicus CBS 277.49</name>
    <dbReference type="NCBI Taxonomy" id="747725"/>
    <lineage>
        <taxon>Eukaryota</taxon>
        <taxon>Fungi</taxon>
        <taxon>Fungi incertae sedis</taxon>
        <taxon>Mucoromycota</taxon>
        <taxon>Mucoromycotina</taxon>
        <taxon>Mucoromycetes</taxon>
        <taxon>Mucorales</taxon>
        <taxon>Mucorineae</taxon>
        <taxon>Mucoraceae</taxon>
        <taxon>Mucor</taxon>
    </lineage>
</organism>
<keyword evidence="2" id="KW-1133">Transmembrane helix</keyword>